<dbReference type="Gene3D" id="3.90.950.20">
    <property type="entry name" value="CinA-like"/>
    <property type="match status" value="1"/>
</dbReference>
<name>A0A2T1A2I6_9ACTN</name>
<evidence type="ECO:0000313" key="3">
    <source>
        <dbReference type="Proteomes" id="UP000237752"/>
    </source>
</evidence>
<dbReference type="OrthoDB" id="1253990at2"/>
<dbReference type="Pfam" id="PF02464">
    <property type="entry name" value="CinA"/>
    <property type="match status" value="1"/>
</dbReference>
<proteinExistence type="predicted"/>
<evidence type="ECO:0000313" key="2">
    <source>
        <dbReference type="EMBL" id="PRZ42803.1"/>
    </source>
</evidence>
<protein>
    <submittedName>
        <fullName evidence="2">Competence/damage-inducible protein cinA</fullName>
    </submittedName>
</protein>
<organism evidence="2 3">
    <name type="scientific">Antricoccus suffuscus</name>
    <dbReference type="NCBI Taxonomy" id="1629062"/>
    <lineage>
        <taxon>Bacteria</taxon>
        <taxon>Bacillati</taxon>
        <taxon>Actinomycetota</taxon>
        <taxon>Actinomycetes</taxon>
        <taxon>Geodermatophilales</taxon>
        <taxon>Antricoccaceae</taxon>
        <taxon>Antricoccus</taxon>
    </lineage>
</organism>
<dbReference type="Proteomes" id="UP000237752">
    <property type="component" value="Unassembled WGS sequence"/>
</dbReference>
<dbReference type="InterPro" id="IPR008136">
    <property type="entry name" value="CinA_C"/>
</dbReference>
<sequence length="159" mass="15980">MDELLAAASEVAAALRERGETIAVTEASSGGLISAALLAQAGASAYFVGGSVVYTKAAITNLLAITPSDMTGVRPLSEPHANLLASAVRDRLGTTWGIAEFGAAGPSATRYGDPAGCTFLSVVGPVELSRTIETGSGDRVSNMHAFAASALGLLNEALS</sequence>
<dbReference type="NCBIfam" id="TIGR00199">
    <property type="entry name" value="PncC_domain"/>
    <property type="match status" value="1"/>
</dbReference>
<feature type="domain" description="CinA C-terminal" evidence="1">
    <location>
        <begin position="8"/>
        <end position="157"/>
    </location>
</feature>
<dbReference type="EMBL" id="PVUE01000004">
    <property type="protein sequence ID" value="PRZ42803.1"/>
    <property type="molecule type" value="Genomic_DNA"/>
</dbReference>
<accession>A0A2T1A2I6</accession>
<dbReference type="InterPro" id="IPR036653">
    <property type="entry name" value="CinA-like_C"/>
</dbReference>
<evidence type="ECO:0000259" key="1">
    <source>
        <dbReference type="Pfam" id="PF02464"/>
    </source>
</evidence>
<dbReference type="SUPFAM" id="SSF142433">
    <property type="entry name" value="CinA-like"/>
    <property type="match status" value="1"/>
</dbReference>
<gene>
    <name evidence="2" type="ORF">CLV47_104151</name>
</gene>
<dbReference type="RefSeq" id="WP_106348336.1">
    <property type="nucleotide sequence ID" value="NZ_PVUE01000004.1"/>
</dbReference>
<dbReference type="AlphaFoldDB" id="A0A2T1A2I6"/>
<comment type="caution">
    <text evidence="2">The sequence shown here is derived from an EMBL/GenBank/DDBJ whole genome shotgun (WGS) entry which is preliminary data.</text>
</comment>
<reference evidence="2 3" key="1">
    <citation type="submission" date="2018-03" db="EMBL/GenBank/DDBJ databases">
        <title>Genomic Encyclopedia of Archaeal and Bacterial Type Strains, Phase II (KMG-II): from individual species to whole genera.</title>
        <authorList>
            <person name="Goeker M."/>
        </authorList>
    </citation>
    <scope>NUCLEOTIDE SEQUENCE [LARGE SCALE GENOMIC DNA]</scope>
    <source>
        <strain evidence="2 3">DSM 100065</strain>
    </source>
</reference>
<keyword evidence="3" id="KW-1185">Reference proteome</keyword>